<evidence type="ECO:0000313" key="2">
    <source>
        <dbReference type="Proteomes" id="UP000225706"/>
    </source>
</evidence>
<dbReference type="Proteomes" id="UP000225706">
    <property type="component" value="Unassembled WGS sequence"/>
</dbReference>
<dbReference type="EMBL" id="LSMT01000006">
    <property type="protein sequence ID" value="PFX34086.1"/>
    <property type="molecule type" value="Genomic_DNA"/>
</dbReference>
<dbReference type="AlphaFoldDB" id="A0A2B4SXP5"/>
<protein>
    <submittedName>
        <fullName evidence="1">Uncharacterized protein</fullName>
    </submittedName>
</protein>
<accession>A0A2B4SXP5</accession>
<keyword evidence="2" id="KW-1185">Reference proteome</keyword>
<organism evidence="1 2">
    <name type="scientific">Stylophora pistillata</name>
    <name type="common">Smooth cauliflower coral</name>
    <dbReference type="NCBI Taxonomy" id="50429"/>
    <lineage>
        <taxon>Eukaryota</taxon>
        <taxon>Metazoa</taxon>
        <taxon>Cnidaria</taxon>
        <taxon>Anthozoa</taxon>
        <taxon>Hexacorallia</taxon>
        <taxon>Scleractinia</taxon>
        <taxon>Astrocoeniina</taxon>
        <taxon>Pocilloporidae</taxon>
        <taxon>Stylophora</taxon>
    </lineage>
</organism>
<dbReference type="OrthoDB" id="5945109at2759"/>
<proteinExistence type="predicted"/>
<evidence type="ECO:0000313" key="1">
    <source>
        <dbReference type="EMBL" id="PFX34086.1"/>
    </source>
</evidence>
<comment type="caution">
    <text evidence="1">The sequence shown here is derived from an EMBL/GenBank/DDBJ whole genome shotgun (WGS) entry which is preliminary data.</text>
</comment>
<reference evidence="2" key="1">
    <citation type="journal article" date="2017" name="bioRxiv">
        <title>Comparative analysis of the genomes of Stylophora pistillata and Acropora digitifera provides evidence for extensive differences between species of corals.</title>
        <authorList>
            <person name="Voolstra C.R."/>
            <person name="Li Y."/>
            <person name="Liew Y.J."/>
            <person name="Baumgarten S."/>
            <person name="Zoccola D."/>
            <person name="Flot J.-F."/>
            <person name="Tambutte S."/>
            <person name="Allemand D."/>
            <person name="Aranda M."/>
        </authorList>
    </citation>
    <scope>NUCLEOTIDE SEQUENCE [LARGE SCALE GENOMIC DNA]</scope>
</reference>
<gene>
    <name evidence="1" type="ORF">AWC38_SpisGene1035</name>
</gene>
<name>A0A2B4SXP5_STYPI</name>
<sequence length="123" mass="13679">MKHASIRPVNMACGIAEGTYLIENVETYRYLFQDGPGIKGNRGDEGGWLSFSGYEAPNVVGADANYYNRAYWKIISQGEEKYFIENVETKRYLFSTGAKLEGGRGGEGGWTKAPKFVEADANY</sequence>